<evidence type="ECO:0000313" key="5">
    <source>
        <dbReference type="EMBL" id="MQY25986.1"/>
    </source>
</evidence>
<feature type="domain" description="SGNH hydrolase-type esterase" evidence="4">
    <location>
        <begin position="34"/>
        <end position="283"/>
    </location>
</feature>
<feature type="disulfide bond" evidence="2">
    <location>
        <begin position="136"/>
        <end position="144"/>
    </location>
</feature>
<dbReference type="Pfam" id="PF13472">
    <property type="entry name" value="Lipase_GDSL_2"/>
    <property type="match status" value="1"/>
</dbReference>
<dbReference type="CDD" id="cd01823">
    <property type="entry name" value="SEST_like"/>
    <property type="match status" value="1"/>
</dbReference>
<dbReference type="SUPFAM" id="SSF52266">
    <property type="entry name" value="SGNH hydrolase"/>
    <property type="match status" value="1"/>
</dbReference>
<feature type="active site" evidence="1">
    <location>
        <position position="276"/>
    </location>
</feature>
<keyword evidence="5" id="KW-0378">Hydrolase</keyword>
<keyword evidence="3" id="KW-0732">Signal</keyword>
<dbReference type="PANTHER" id="PTHR37981:SF1">
    <property type="entry name" value="SGNH HYDROLASE-TYPE ESTERASE DOMAIN-CONTAINING PROTEIN"/>
    <property type="match status" value="1"/>
</dbReference>
<dbReference type="InterPro" id="IPR037460">
    <property type="entry name" value="SEST-like"/>
</dbReference>
<feature type="disulfide bond" evidence="2">
    <location>
        <begin position="53"/>
        <end position="80"/>
    </location>
</feature>
<accession>A0A7K0DJJ9</accession>
<dbReference type="EMBL" id="WEGI01000003">
    <property type="protein sequence ID" value="MQY25986.1"/>
    <property type="molecule type" value="Genomic_DNA"/>
</dbReference>
<evidence type="ECO:0000259" key="4">
    <source>
        <dbReference type="Pfam" id="PF13472"/>
    </source>
</evidence>
<feature type="chain" id="PRO_5029564312" evidence="3">
    <location>
        <begin position="25"/>
        <end position="295"/>
    </location>
</feature>
<keyword evidence="2" id="KW-1015">Disulfide bond</keyword>
<reference evidence="5 6" key="1">
    <citation type="submission" date="2019-10" db="EMBL/GenBank/DDBJ databases">
        <title>Nocardia macrotermitis sp. nov. and Nocardia aurantia sp. nov., isolated from the gut of fungus growing-termite Macrotermes natalensis.</title>
        <authorList>
            <person name="Benndorf R."/>
            <person name="Schwitalla J."/>
            <person name="Martin K."/>
            <person name="De Beer W."/>
            <person name="Kaster A.-K."/>
            <person name="Vollmers J."/>
            <person name="Poulsen M."/>
            <person name="Beemelmanns C."/>
        </authorList>
    </citation>
    <scope>NUCLEOTIDE SEQUENCE [LARGE SCALE GENOMIC DNA]</scope>
    <source>
        <strain evidence="5 6">RB56</strain>
    </source>
</reference>
<comment type="caution">
    <text evidence="5">The sequence shown here is derived from an EMBL/GenBank/DDBJ whole genome shotgun (WGS) entry which is preliminary data.</text>
</comment>
<keyword evidence="6" id="KW-1185">Reference proteome</keyword>
<dbReference type="GO" id="GO:0004806">
    <property type="term" value="F:triacylglycerol lipase activity"/>
    <property type="evidence" value="ECO:0007669"/>
    <property type="project" value="UniProtKB-EC"/>
</dbReference>
<feature type="disulfide bond" evidence="2">
    <location>
        <begin position="202"/>
        <end position="254"/>
    </location>
</feature>
<evidence type="ECO:0000256" key="2">
    <source>
        <dbReference type="PIRSR" id="PIRSR637460-2"/>
    </source>
</evidence>
<sequence length="295" mass="30733">MRPFAGILAAISVCAALSPAVATAAPESGKSFVVMGDSYTATAPLIGQSDDGCMHSANSWPNQLAALGIPDRSEMLDTSCNGGTIDTGDGWTLLHQARKAADRNAFGPATRAVLIQLGMNDTWGGSAGRAFPSVDCLLDVVRGCGLDAADQNRLPDYRAVTGDAYAARIREVVDYVRYYAPAATVAIVGYPEIFAPDQPAACMDLAVGGRVVQPRAEGYLAYLDRLQDAQRDAAQQLGIRFFDVRSVTAGHGSCTAAPWISGLTGDDSPFAGAPVHPNAAGNTAVATGVERWLGL</sequence>
<evidence type="ECO:0000256" key="1">
    <source>
        <dbReference type="PIRSR" id="PIRSR637460-1"/>
    </source>
</evidence>
<organism evidence="5 6">
    <name type="scientific">Nocardia aurantia</name>
    <dbReference type="NCBI Taxonomy" id="2585199"/>
    <lineage>
        <taxon>Bacteria</taxon>
        <taxon>Bacillati</taxon>
        <taxon>Actinomycetota</taxon>
        <taxon>Actinomycetes</taxon>
        <taxon>Mycobacteriales</taxon>
        <taxon>Nocardiaceae</taxon>
        <taxon>Nocardia</taxon>
    </lineage>
</organism>
<dbReference type="AlphaFoldDB" id="A0A7K0DJJ9"/>
<name>A0A7K0DJJ9_9NOCA</name>
<dbReference type="EC" id="3.1.1.3" evidence="5"/>
<feature type="signal peptide" evidence="3">
    <location>
        <begin position="1"/>
        <end position="24"/>
    </location>
</feature>
<dbReference type="InterPro" id="IPR036514">
    <property type="entry name" value="SGNH_hydro_sf"/>
</dbReference>
<gene>
    <name evidence="5" type="ORF">NRB56_15450</name>
</gene>
<evidence type="ECO:0000256" key="3">
    <source>
        <dbReference type="SAM" id="SignalP"/>
    </source>
</evidence>
<dbReference type="PANTHER" id="PTHR37981">
    <property type="entry name" value="LIPASE 2"/>
    <property type="match status" value="1"/>
</dbReference>
<dbReference type="InterPro" id="IPR013830">
    <property type="entry name" value="SGNH_hydro"/>
</dbReference>
<feature type="active site" description="Nucleophile" evidence="1">
    <location>
        <position position="38"/>
    </location>
</feature>
<dbReference type="Proteomes" id="UP000431401">
    <property type="component" value="Unassembled WGS sequence"/>
</dbReference>
<dbReference type="Gene3D" id="3.40.50.1110">
    <property type="entry name" value="SGNH hydrolase"/>
    <property type="match status" value="1"/>
</dbReference>
<proteinExistence type="predicted"/>
<dbReference type="GO" id="GO:0006629">
    <property type="term" value="P:lipid metabolic process"/>
    <property type="evidence" value="ECO:0007669"/>
    <property type="project" value="TreeGrafter"/>
</dbReference>
<protein>
    <submittedName>
        <fullName evidence="5">Lipase 1</fullName>
        <ecNumber evidence="5">3.1.1.3</ecNumber>
    </submittedName>
</protein>
<evidence type="ECO:0000313" key="6">
    <source>
        <dbReference type="Proteomes" id="UP000431401"/>
    </source>
</evidence>